<gene>
    <name evidence="1" type="ORF">C7H19_18370</name>
</gene>
<evidence type="ECO:0000313" key="2">
    <source>
        <dbReference type="Proteomes" id="UP000239001"/>
    </source>
</evidence>
<evidence type="ECO:0000313" key="1">
    <source>
        <dbReference type="EMBL" id="PSF34533.1"/>
    </source>
</evidence>
<comment type="caution">
    <text evidence="1">The sequence shown here is derived from an EMBL/GenBank/DDBJ whole genome shotgun (WGS) entry which is preliminary data.</text>
</comment>
<dbReference type="AlphaFoldDB" id="A0A2T1LTU5"/>
<name>A0A2T1LTU5_9CHRO</name>
<sequence length="61" mass="7118">MVKTTHNSRMTILMILEKYSPILLLEDYKECGHDDNKINIEHLKALGCYIVVKKLNMLDIN</sequence>
<proteinExistence type="predicted"/>
<organism evidence="1 2">
    <name type="scientific">Aphanothece hegewaldii CCALA 016</name>
    <dbReference type="NCBI Taxonomy" id="2107694"/>
    <lineage>
        <taxon>Bacteria</taxon>
        <taxon>Bacillati</taxon>
        <taxon>Cyanobacteriota</taxon>
        <taxon>Cyanophyceae</taxon>
        <taxon>Oscillatoriophycideae</taxon>
        <taxon>Chroococcales</taxon>
        <taxon>Aphanothecaceae</taxon>
        <taxon>Aphanothece</taxon>
    </lineage>
</organism>
<dbReference type="Proteomes" id="UP000239001">
    <property type="component" value="Unassembled WGS sequence"/>
</dbReference>
<keyword evidence="2" id="KW-1185">Reference proteome</keyword>
<protein>
    <submittedName>
        <fullName evidence="1">Uncharacterized protein</fullName>
    </submittedName>
</protein>
<reference evidence="1 2" key="2">
    <citation type="submission" date="2018-03" db="EMBL/GenBank/DDBJ databases">
        <authorList>
            <person name="Keele B.F."/>
        </authorList>
    </citation>
    <scope>NUCLEOTIDE SEQUENCE [LARGE SCALE GENOMIC DNA]</scope>
    <source>
        <strain evidence="1 2">CCALA 016</strain>
    </source>
</reference>
<dbReference type="EMBL" id="PXOH01000025">
    <property type="protein sequence ID" value="PSF34533.1"/>
    <property type="molecule type" value="Genomic_DNA"/>
</dbReference>
<reference evidence="1 2" key="1">
    <citation type="submission" date="2018-03" db="EMBL/GenBank/DDBJ databases">
        <title>The ancient ancestry and fast evolution of plastids.</title>
        <authorList>
            <person name="Moore K.R."/>
            <person name="Magnabosco C."/>
            <person name="Momper L."/>
            <person name="Gold D.A."/>
            <person name="Bosak T."/>
            <person name="Fournier G.P."/>
        </authorList>
    </citation>
    <scope>NUCLEOTIDE SEQUENCE [LARGE SCALE GENOMIC DNA]</scope>
    <source>
        <strain evidence="1 2">CCALA 016</strain>
    </source>
</reference>
<accession>A0A2T1LTU5</accession>